<dbReference type="GO" id="GO:0000159">
    <property type="term" value="C:protein phosphatase type 2A complex"/>
    <property type="evidence" value="ECO:0007669"/>
    <property type="project" value="TreeGrafter"/>
</dbReference>
<dbReference type="PROSITE" id="PS00018">
    <property type="entry name" value="EF_HAND_1"/>
    <property type="match status" value="2"/>
</dbReference>
<dbReference type="InterPro" id="IPR011992">
    <property type="entry name" value="EF-hand-dom_pair"/>
</dbReference>
<sequence>LNKGGLKIDLASKPASSMEDQSFIYRLFGDDIKPNKINTEIFQIMIQNYMTEMLSGDQTVAAVHSIIPESPSRRNAKESREFQTFLISPKTILSPNFAQSPQMDFNIKIESPVQKKQVQVASPQTQQKTGQLVFPNNRSTAEELEIIAKIATTNQDGISIHLTQRHPCPQVAAQLTKKGRPQFESDEELRTVNEILFEGVFGLPGFLAWSAFPIALAKYQNLLPVDEMAKQILTYGDLISQMFQPGTKKKFQMTNSTLEKWYEDEIKGKSIHERLFNVLKLPTNNVVYMEDIQRVAQILLKLHPGLAFLNDTPQFQQLYAQTVALRVLFENDSQFKGYLVMKDFKKVQDQSGTQFVTDFNESKQGSFLDSLWQSQYESDINRNFKCFSYEHFYVFYVTFWELDQDRDNMISFNDLSKYCGGSLSKNALSRAFDLLVQIRSKNPGLYSNAYYQMHGGQPTQEQLGKFVNQYPKYLFYVDFVRFLIYLENPDLDVSVDFWFYVCDLDSDGIISLSDFQQMFSQVKDKIDESGTETVQPEDAFCQLLDMYKSGKGDRSIAGINLRDLRSSQCRGNLFSVMMHFSRFQQFDMRDPYTMKNFQGVEKTMWEKFCRRQYDQQVQGVQGDGY</sequence>
<organism evidence="4">
    <name type="scientific">Trepomonas sp. PC1</name>
    <dbReference type="NCBI Taxonomy" id="1076344"/>
    <lineage>
        <taxon>Eukaryota</taxon>
        <taxon>Metamonada</taxon>
        <taxon>Diplomonadida</taxon>
        <taxon>Hexamitidae</taxon>
        <taxon>Hexamitinae</taxon>
        <taxon>Trepomonas</taxon>
    </lineage>
</organism>
<dbReference type="Gene3D" id="1.10.238.10">
    <property type="entry name" value="EF-hand"/>
    <property type="match status" value="1"/>
</dbReference>
<reference evidence="4" key="1">
    <citation type="submission" date="2015-07" db="EMBL/GenBank/DDBJ databases">
        <title>Adaptation to a free-living lifestyle via gene acquisitions in the diplomonad Trepomonas sp. PC1.</title>
        <authorList>
            <person name="Xu F."/>
            <person name="Jerlstrom-Hultqvist J."/>
            <person name="Kolisko M."/>
            <person name="Simpson A.G.B."/>
            <person name="Roger A.J."/>
            <person name="Svard S.G."/>
            <person name="Andersson J.O."/>
        </authorList>
    </citation>
    <scope>NUCLEOTIDE SEQUENCE</scope>
    <source>
        <strain evidence="4">PC1</strain>
    </source>
</reference>
<dbReference type="EMBL" id="GDID01004749">
    <property type="protein sequence ID" value="JAP91857.1"/>
    <property type="molecule type" value="Transcribed_RNA"/>
</dbReference>
<dbReference type="Gene3D" id="1.10.238.220">
    <property type="match status" value="1"/>
</dbReference>
<evidence type="ECO:0000259" key="3">
    <source>
        <dbReference type="PROSITE" id="PS50222"/>
    </source>
</evidence>
<proteinExistence type="predicted"/>
<dbReference type="PANTHER" id="PTHR14095">
    <property type="entry name" value="PHOSPHATASE 2A REGULATORY SUBUNIT-RELATED"/>
    <property type="match status" value="1"/>
</dbReference>
<feature type="non-terminal residue" evidence="4">
    <location>
        <position position="1"/>
    </location>
</feature>
<dbReference type="InterPro" id="IPR002048">
    <property type="entry name" value="EF_hand_dom"/>
</dbReference>
<evidence type="ECO:0000313" key="4">
    <source>
        <dbReference type="EMBL" id="JAP91857.1"/>
    </source>
</evidence>
<feature type="domain" description="EF-hand" evidence="3">
    <location>
        <begin position="490"/>
        <end position="525"/>
    </location>
</feature>
<dbReference type="SUPFAM" id="SSF47473">
    <property type="entry name" value="EF-hand"/>
    <property type="match status" value="1"/>
</dbReference>
<dbReference type="PANTHER" id="PTHR14095:SF0">
    <property type="entry name" value="MIP22305P"/>
    <property type="match status" value="1"/>
</dbReference>
<evidence type="ECO:0000256" key="1">
    <source>
        <dbReference type="ARBA" id="ARBA00022723"/>
    </source>
</evidence>
<dbReference type="AlphaFoldDB" id="A0A146K5D6"/>
<dbReference type="GO" id="GO:0005509">
    <property type="term" value="F:calcium ion binding"/>
    <property type="evidence" value="ECO:0007669"/>
    <property type="project" value="InterPro"/>
</dbReference>
<dbReference type="PROSITE" id="PS50222">
    <property type="entry name" value="EF_HAND_2"/>
    <property type="match status" value="1"/>
</dbReference>
<dbReference type="InterPro" id="IPR041534">
    <property type="entry name" value="EF-hand_13"/>
</dbReference>
<name>A0A146K5D6_9EUKA</name>
<dbReference type="InterPro" id="IPR018247">
    <property type="entry name" value="EF_Hand_1_Ca_BS"/>
</dbReference>
<dbReference type="Pfam" id="PF17958">
    <property type="entry name" value="EF-hand_13"/>
    <property type="match status" value="1"/>
</dbReference>
<keyword evidence="1" id="KW-0479">Metal-binding</keyword>
<protein>
    <submittedName>
        <fullName evidence="4">Phosphoprotein phosphatase 2A regulatory subunit</fullName>
    </submittedName>
</protein>
<evidence type="ECO:0000256" key="2">
    <source>
        <dbReference type="ARBA" id="ARBA00022837"/>
    </source>
</evidence>
<accession>A0A146K5D6</accession>
<keyword evidence="2" id="KW-0106">Calcium</keyword>
<gene>
    <name evidence="4" type="ORF">TPC1_16390</name>
</gene>
<dbReference type="GO" id="GO:0019888">
    <property type="term" value="F:protein phosphatase regulator activity"/>
    <property type="evidence" value="ECO:0007669"/>
    <property type="project" value="TreeGrafter"/>
</dbReference>